<dbReference type="GO" id="GO:0005886">
    <property type="term" value="C:plasma membrane"/>
    <property type="evidence" value="ECO:0007669"/>
    <property type="project" value="TreeGrafter"/>
</dbReference>
<dbReference type="PROSITE" id="PS50262">
    <property type="entry name" value="G_PROTEIN_RECEP_F1_2"/>
    <property type="match status" value="1"/>
</dbReference>
<keyword evidence="4 9" id="KW-1133">Transmembrane helix</keyword>
<dbReference type="EMBL" id="BGZK01002306">
    <property type="protein sequence ID" value="GBP92756.1"/>
    <property type="molecule type" value="Genomic_DNA"/>
</dbReference>
<dbReference type="PANTHER" id="PTHR24238:SF46">
    <property type="entry name" value="GASTRIN_CHOLECYSTOKININ TYPE B RECEPTOR"/>
    <property type="match status" value="1"/>
</dbReference>
<feature type="transmembrane region" description="Helical" evidence="9">
    <location>
        <begin position="52"/>
        <end position="71"/>
    </location>
</feature>
<dbReference type="OrthoDB" id="10037617at2759"/>
<evidence type="ECO:0000256" key="6">
    <source>
        <dbReference type="ARBA" id="ARBA00023136"/>
    </source>
</evidence>
<dbReference type="STRING" id="151549.A0A4C1ZWD9"/>
<dbReference type="InterPro" id="IPR000276">
    <property type="entry name" value="GPCR_Rhodpsn"/>
</dbReference>
<keyword evidence="7 11" id="KW-0675">Receptor</keyword>
<keyword evidence="12" id="KW-1185">Reference proteome</keyword>
<dbReference type="PANTHER" id="PTHR24238">
    <property type="entry name" value="G-PROTEIN COUPLED RECEPTOR"/>
    <property type="match status" value="1"/>
</dbReference>
<evidence type="ECO:0000256" key="8">
    <source>
        <dbReference type="ARBA" id="ARBA00023224"/>
    </source>
</evidence>
<keyword evidence="8" id="KW-0807">Transducer</keyword>
<evidence type="ECO:0000313" key="12">
    <source>
        <dbReference type="Proteomes" id="UP000299102"/>
    </source>
</evidence>
<accession>A0A4C1ZWD9</accession>
<feature type="transmembrane region" description="Helical" evidence="9">
    <location>
        <begin position="83"/>
        <end position="102"/>
    </location>
</feature>
<dbReference type="Pfam" id="PF00001">
    <property type="entry name" value="7tm_1"/>
    <property type="match status" value="1"/>
</dbReference>
<dbReference type="Proteomes" id="UP000299102">
    <property type="component" value="Unassembled WGS sequence"/>
</dbReference>
<keyword evidence="6 9" id="KW-0472">Membrane</keyword>
<comment type="similarity">
    <text evidence="2">Belongs to the G-protein coupled receptor 1 family.</text>
</comment>
<evidence type="ECO:0000256" key="7">
    <source>
        <dbReference type="ARBA" id="ARBA00023170"/>
    </source>
</evidence>
<name>A0A4C1ZWD9_EUMVA</name>
<feature type="domain" description="G-protein coupled receptors family 1 profile" evidence="10">
    <location>
        <begin position="62"/>
        <end position="124"/>
    </location>
</feature>
<comment type="caution">
    <text evidence="11">The sequence shown here is derived from an EMBL/GenBank/DDBJ whole genome shotgun (WGS) entry which is preliminary data.</text>
</comment>
<dbReference type="SUPFAM" id="SSF81321">
    <property type="entry name" value="Family A G protein-coupled receptor-like"/>
    <property type="match status" value="1"/>
</dbReference>
<comment type="subcellular location">
    <subcellularLocation>
        <location evidence="1">Membrane</location>
        <topology evidence="1">Multi-pass membrane protein</topology>
    </subcellularLocation>
</comment>
<dbReference type="Gene3D" id="1.20.1070.10">
    <property type="entry name" value="Rhodopsin 7-helix transmembrane proteins"/>
    <property type="match status" value="1"/>
</dbReference>
<evidence type="ECO:0000256" key="2">
    <source>
        <dbReference type="ARBA" id="ARBA00010663"/>
    </source>
</evidence>
<dbReference type="AlphaFoldDB" id="A0A4C1ZWD9"/>
<evidence type="ECO:0000256" key="5">
    <source>
        <dbReference type="ARBA" id="ARBA00023040"/>
    </source>
</evidence>
<evidence type="ECO:0000313" key="11">
    <source>
        <dbReference type="EMBL" id="GBP92756.1"/>
    </source>
</evidence>
<proteinExistence type="inferred from homology"/>
<evidence type="ECO:0000259" key="10">
    <source>
        <dbReference type="PROSITE" id="PS50262"/>
    </source>
</evidence>
<sequence length="256" mass="28623">MEYNMSAALASLNITRFDVRETFATAAPGVHNRSGAGAGGNAYEWRFILPPYIMIFLLSICGNCLVIATLASNRRMRTVTNVYLLNLAISDFLLGVFCLPFTLVGQIYRRFMFGAVMCKLVPYLQGKRTARRTKTKTCLRCGEHAPGPPPRAARAPFVLACWRRFDFILFLCRGYYARRPQPNLQSRLEDIISIPSDCGRGINVPTKRQQQVAITTCANHCLLQEPAEAMINIQAPPLPPQKPYPGSRNIVRVALQ</sequence>
<reference evidence="11 12" key="1">
    <citation type="journal article" date="2019" name="Commun. Biol.">
        <title>The bagworm genome reveals a unique fibroin gene that provides high tensile strength.</title>
        <authorList>
            <person name="Kono N."/>
            <person name="Nakamura H."/>
            <person name="Ohtoshi R."/>
            <person name="Tomita M."/>
            <person name="Numata K."/>
            <person name="Arakawa K."/>
        </authorList>
    </citation>
    <scope>NUCLEOTIDE SEQUENCE [LARGE SCALE GENOMIC DNA]</scope>
</reference>
<evidence type="ECO:0000256" key="1">
    <source>
        <dbReference type="ARBA" id="ARBA00004141"/>
    </source>
</evidence>
<keyword evidence="3 9" id="KW-0812">Transmembrane</keyword>
<keyword evidence="5" id="KW-0297">G-protein coupled receptor</keyword>
<dbReference type="GO" id="GO:0008188">
    <property type="term" value="F:neuropeptide receptor activity"/>
    <property type="evidence" value="ECO:0007669"/>
    <property type="project" value="TreeGrafter"/>
</dbReference>
<dbReference type="PRINTS" id="PR00237">
    <property type="entry name" value="GPCRRHODOPSN"/>
</dbReference>
<organism evidence="11 12">
    <name type="scientific">Eumeta variegata</name>
    <name type="common">Bagworm moth</name>
    <name type="synonym">Eumeta japonica</name>
    <dbReference type="NCBI Taxonomy" id="151549"/>
    <lineage>
        <taxon>Eukaryota</taxon>
        <taxon>Metazoa</taxon>
        <taxon>Ecdysozoa</taxon>
        <taxon>Arthropoda</taxon>
        <taxon>Hexapoda</taxon>
        <taxon>Insecta</taxon>
        <taxon>Pterygota</taxon>
        <taxon>Neoptera</taxon>
        <taxon>Endopterygota</taxon>
        <taxon>Lepidoptera</taxon>
        <taxon>Glossata</taxon>
        <taxon>Ditrysia</taxon>
        <taxon>Tineoidea</taxon>
        <taxon>Psychidae</taxon>
        <taxon>Oiketicinae</taxon>
        <taxon>Eumeta</taxon>
    </lineage>
</organism>
<protein>
    <submittedName>
        <fullName evidence="11">Cholecystokinin receptor type A</fullName>
    </submittedName>
</protein>
<evidence type="ECO:0000256" key="9">
    <source>
        <dbReference type="SAM" id="Phobius"/>
    </source>
</evidence>
<evidence type="ECO:0000256" key="3">
    <source>
        <dbReference type="ARBA" id="ARBA00022692"/>
    </source>
</evidence>
<gene>
    <name evidence="11" type="primary">CCKAR</name>
    <name evidence="11" type="ORF">EVAR_64366_1</name>
</gene>
<evidence type="ECO:0000256" key="4">
    <source>
        <dbReference type="ARBA" id="ARBA00022989"/>
    </source>
</evidence>
<dbReference type="InterPro" id="IPR017452">
    <property type="entry name" value="GPCR_Rhodpsn_7TM"/>
</dbReference>